<keyword evidence="2" id="KW-0547">Nucleotide-binding</keyword>
<dbReference type="GO" id="GO:1905382">
    <property type="term" value="P:positive regulation of snRNA transcription by RNA polymerase II"/>
    <property type="evidence" value="ECO:0007669"/>
    <property type="project" value="EnsemblMetazoa"/>
</dbReference>
<dbReference type="GO" id="GO:0048471">
    <property type="term" value="C:perinuclear region of cytoplasm"/>
    <property type="evidence" value="ECO:0007669"/>
    <property type="project" value="EnsemblMetazoa"/>
</dbReference>
<comment type="subcellular location">
    <subcellularLocation>
        <location evidence="2">Nucleus</location>
    </subcellularLocation>
</comment>
<dbReference type="GO" id="GO:0030719">
    <property type="term" value="P:P granule organization"/>
    <property type="evidence" value="ECO:0007669"/>
    <property type="project" value="EnsemblMetazoa"/>
</dbReference>
<dbReference type="InterPro" id="IPR013961">
    <property type="entry name" value="RAI1"/>
</dbReference>
<evidence type="ECO:0000256" key="2">
    <source>
        <dbReference type="RuleBase" id="RU367113"/>
    </source>
</evidence>
<keyword evidence="2" id="KW-0378">Hydrolase</keyword>
<keyword evidence="2" id="KW-0694">RNA-binding</keyword>
<dbReference type="STRING" id="7217.A0A0P8Y416"/>
<comment type="similarity">
    <text evidence="1 2">Belongs to the DXO/Dom3Z family.</text>
</comment>
<dbReference type="AlphaFoldDB" id="A0A0P8Y416"/>
<dbReference type="GO" id="GO:0005634">
    <property type="term" value="C:nucleus"/>
    <property type="evidence" value="ECO:0007669"/>
    <property type="project" value="UniProtKB-SubCell"/>
</dbReference>
<dbReference type="GO" id="GO:0001015">
    <property type="term" value="P:snoRNA transcription by RNA polymerase II"/>
    <property type="evidence" value="ECO:0007669"/>
    <property type="project" value="EnsemblMetazoa"/>
</dbReference>
<accession>A0A0P8Y416</accession>
<sequence length="388" mass="45834">MNIKEVITSFNMNSTVVSYIDAHSFPEEDKLYFPSVSKPTCIGAYSVSPFESFERNVSRMRFIDIPPSYRFPLNLRNPNRQVEPLKPPQERIDNMLIFIESMWQKLLRKDDTRLVVNADVVCTKEVLELIMFAPFEYKYGWTLGVSRFRKTIYICVLDRNQPDNFDQDNLRRVMQEDWLKNLRKQCLSDNGKGKPNKRDVSDENSRCNAAFSFELNGQHILFDSPVIAEFDPNKFSSTQSYAWSDLQLRVDNMTRNEWAVHNRTESIKWWIRSFLIGMDHIYVANRDDNAFVRSIKRTPIQDLYRDSDETKPFYSTHFLKRFLSCITQVMGEIDNPSTVYTFEYDAKLGKVTHRGLEGRNQHTFVADWFRLMLDDRLEDAHELQRMNN</sequence>
<evidence type="ECO:0000256" key="1">
    <source>
        <dbReference type="ARBA" id="ARBA00006562"/>
    </source>
</evidence>
<dbReference type="EMBL" id="CH902619">
    <property type="protein sequence ID" value="KPU76389.1"/>
    <property type="molecule type" value="Genomic_DNA"/>
</dbReference>
<evidence type="ECO:0000313" key="5">
    <source>
        <dbReference type="Proteomes" id="UP000007801"/>
    </source>
</evidence>
<dbReference type="InParanoid" id="A0A0P8Y416"/>
<dbReference type="GO" id="GO:0110155">
    <property type="term" value="P:NAD-cap decapping"/>
    <property type="evidence" value="ECO:0007669"/>
    <property type="project" value="TreeGrafter"/>
</dbReference>
<dbReference type="GO" id="GO:0005829">
    <property type="term" value="C:cytosol"/>
    <property type="evidence" value="ECO:0007669"/>
    <property type="project" value="TreeGrafter"/>
</dbReference>
<dbReference type="FunCoup" id="A0A0P8Y416">
    <property type="interactions" value="46"/>
</dbReference>
<comment type="function">
    <text evidence="2">Decapping enzyme for NAD-capped RNAs: specifically hydrolyzes the nicotinamide adenine dinucleotide (NAD) cap from a subset of RNAs by removing the entire NAD moiety from the 5'-end of an NAD-capped RNA.</text>
</comment>
<dbReference type="GeneID" id="6495947"/>
<protein>
    <recommendedName>
        <fullName evidence="2">Decapping nuclease</fullName>
        <ecNumber evidence="2">3.6.1.-</ecNumber>
    </recommendedName>
</protein>
<dbReference type="GO" id="GO:0030727">
    <property type="term" value="P:germarium-derived female germ-line cyst formation"/>
    <property type="evidence" value="ECO:0007669"/>
    <property type="project" value="EnsemblMetazoa"/>
</dbReference>
<dbReference type="GO" id="GO:0030422">
    <property type="term" value="P:siRNA processing"/>
    <property type="evidence" value="ECO:0007669"/>
    <property type="project" value="EnsemblMetazoa"/>
</dbReference>
<evidence type="ECO:0000259" key="3">
    <source>
        <dbReference type="Pfam" id="PF08652"/>
    </source>
</evidence>
<name>A0A0P8Y416_DROAN</name>
<keyword evidence="2" id="KW-0540">Nuclease</keyword>
<dbReference type="GO" id="GO:0030723">
    <property type="term" value="P:ovarian fusome organization"/>
    <property type="evidence" value="ECO:0007669"/>
    <property type="project" value="EnsemblMetazoa"/>
</dbReference>
<dbReference type="GO" id="GO:0016787">
    <property type="term" value="F:hydrolase activity"/>
    <property type="evidence" value="ECO:0007669"/>
    <property type="project" value="UniProtKB-KW"/>
</dbReference>
<dbReference type="GO" id="GO:0140543">
    <property type="term" value="P:positive regulation of piRNA transcription"/>
    <property type="evidence" value="ECO:0007669"/>
    <property type="project" value="EnsemblMetazoa"/>
</dbReference>
<dbReference type="GO" id="GO:0000956">
    <property type="term" value="P:nuclear-transcribed mRNA catabolic process"/>
    <property type="evidence" value="ECO:0007669"/>
    <property type="project" value="TreeGrafter"/>
</dbReference>
<dbReference type="PANTHER" id="PTHR12395">
    <property type="entry name" value="DOM-3 RELATED"/>
    <property type="match status" value="1"/>
</dbReference>
<keyword evidence="2" id="KW-0479">Metal-binding</keyword>
<dbReference type="OrthoDB" id="5853397at2759"/>
<proteinExistence type="inferred from homology"/>
<dbReference type="SMR" id="A0A0P8Y416"/>
<dbReference type="GO" id="GO:0003723">
    <property type="term" value="F:RNA binding"/>
    <property type="evidence" value="ECO:0007669"/>
    <property type="project" value="UniProtKB-KW"/>
</dbReference>
<dbReference type="PANTHER" id="PTHR12395:SF9">
    <property type="entry name" value="DECAPPING AND EXORIBONUCLEASE PROTEIN"/>
    <property type="match status" value="1"/>
</dbReference>
<dbReference type="GO" id="GO:0009953">
    <property type="term" value="P:dorsal/ventral pattern formation"/>
    <property type="evidence" value="ECO:0007669"/>
    <property type="project" value="EnsemblMetazoa"/>
</dbReference>
<evidence type="ECO:0000313" key="4">
    <source>
        <dbReference type="EMBL" id="KPU76389.1"/>
    </source>
</evidence>
<gene>
    <name evidence="4" type="primary">Dana\GF13104</name>
    <name evidence="4" type="synonym">dana_GLEANR_13119</name>
    <name evidence="4" type="ORF">GF13104</name>
</gene>
<dbReference type="EC" id="3.6.1.-" evidence="2"/>
<keyword evidence="2" id="KW-0539">Nucleus</keyword>
<dbReference type="InterPro" id="IPR039039">
    <property type="entry name" value="RAI1-like_fam"/>
</dbReference>
<organism evidence="4 5">
    <name type="scientific">Drosophila ananassae</name>
    <name type="common">Fruit fly</name>
    <dbReference type="NCBI Taxonomy" id="7217"/>
    <lineage>
        <taxon>Eukaryota</taxon>
        <taxon>Metazoa</taxon>
        <taxon>Ecdysozoa</taxon>
        <taxon>Arthropoda</taxon>
        <taxon>Hexapoda</taxon>
        <taxon>Insecta</taxon>
        <taxon>Pterygota</taxon>
        <taxon>Neoptera</taxon>
        <taxon>Endopterygota</taxon>
        <taxon>Diptera</taxon>
        <taxon>Brachycera</taxon>
        <taxon>Muscomorpha</taxon>
        <taxon>Ephydroidea</taxon>
        <taxon>Drosophilidae</taxon>
        <taxon>Drosophila</taxon>
        <taxon>Sophophora</taxon>
    </lineage>
</organism>
<dbReference type="GO" id="GO:0004518">
    <property type="term" value="F:nuclease activity"/>
    <property type="evidence" value="ECO:0007669"/>
    <property type="project" value="UniProtKB-KW"/>
</dbReference>
<comment type="cofactor">
    <cofactor evidence="2">
        <name>a divalent metal cation</name>
        <dbReference type="ChEBI" id="CHEBI:60240"/>
    </cofactor>
</comment>
<dbReference type="Proteomes" id="UP000007801">
    <property type="component" value="Unassembled WGS sequence"/>
</dbReference>
<dbReference type="Pfam" id="PF08652">
    <property type="entry name" value="RAI1"/>
    <property type="match status" value="1"/>
</dbReference>
<reference evidence="4 5" key="1">
    <citation type="journal article" date="2007" name="Nature">
        <title>Evolution of genes and genomes on the Drosophila phylogeny.</title>
        <authorList>
            <consortium name="Drosophila 12 Genomes Consortium"/>
            <person name="Clark A.G."/>
            <person name="Eisen M.B."/>
            <person name="Smith D.R."/>
            <person name="Bergman C.M."/>
            <person name="Oliver B."/>
            <person name="Markow T.A."/>
            <person name="Kaufman T.C."/>
            <person name="Kellis M."/>
            <person name="Gelbart W."/>
            <person name="Iyer V.N."/>
            <person name="Pollard D.A."/>
            <person name="Sackton T.B."/>
            <person name="Larracuente A.M."/>
            <person name="Singh N.D."/>
            <person name="Abad J.P."/>
            <person name="Abt D.N."/>
            <person name="Adryan B."/>
            <person name="Aguade M."/>
            <person name="Akashi H."/>
            <person name="Anderson W.W."/>
            <person name="Aquadro C.F."/>
            <person name="Ardell D.H."/>
            <person name="Arguello R."/>
            <person name="Artieri C.G."/>
            <person name="Barbash D.A."/>
            <person name="Barker D."/>
            <person name="Barsanti P."/>
            <person name="Batterham P."/>
            <person name="Batzoglou S."/>
            <person name="Begun D."/>
            <person name="Bhutkar A."/>
            <person name="Blanco E."/>
            <person name="Bosak S.A."/>
            <person name="Bradley R.K."/>
            <person name="Brand A.D."/>
            <person name="Brent M.R."/>
            <person name="Brooks A.N."/>
            <person name="Brown R.H."/>
            <person name="Butlin R.K."/>
            <person name="Caggese C."/>
            <person name="Calvi B.R."/>
            <person name="Bernardo de Carvalho A."/>
            <person name="Caspi A."/>
            <person name="Castrezana S."/>
            <person name="Celniker S.E."/>
            <person name="Chang J.L."/>
            <person name="Chapple C."/>
            <person name="Chatterji S."/>
            <person name="Chinwalla A."/>
            <person name="Civetta A."/>
            <person name="Clifton S.W."/>
            <person name="Comeron J.M."/>
            <person name="Costello J.C."/>
            <person name="Coyne J.A."/>
            <person name="Daub J."/>
            <person name="David R.G."/>
            <person name="Delcher A.L."/>
            <person name="Delehaunty K."/>
            <person name="Do C.B."/>
            <person name="Ebling H."/>
            <person name="Edwards K."/>
            <person name="Eickbush T."/>
            <person name="Evans J.D."/>
            <person name="Filipski A."/>
            <person name="Findeiss S."/>
            <person name="Freyhult E."/>
            <person name="Fulton L."/>
            <person name="Fulton R."/>
            <person name="Garcia A.C."/>
            <person name="Gardiner A."/>
            <person name="Garfield D.A."/>
            <person name="Garvin B.E."/>
            <person name="Gibson G."/>
            <person name="Gilbert D."/>
            <person name="Gnerre S."/>
            <person name="Godfrey J."/>
            <person name="Good R."/>
            <person name="Gotea V."/>
            <person name="Gravely B."/>
            <person name="Greenberg A.J."/>
            <person name="Griffiths-Jones S."/>
            <person name="Gross S."/>
            <person name="Guigo R."/>
            <person name="Gustafson E.A."/>
            <person name="Haerty W."/>
            <person name="Hahn M.W."/>
            <person name="Halligan D.L."/>
            <person name="Halpern A.L."/>
            <person name="Halter G.M."/>
            <person name="Han M.V."/>
            <person name="Heger A."/>
            <person name="Hillier L."/>
            <person name="Hinrichs A.S."/>
            <person name="Holmes I."/>
            <person name="Hoskins R.A."/>
            <person name="Hubisz M.J."/>
            <person name="Hultmark D."/>
            <person name="Huntley M.A."/>
            <person name="Jaffe D.B."/>
            <person name="Jagadeeshan S."/>
            <person name="Jeck W.R."/>
            <person name="Johnson J."/>
            <person name="Jones C.D."/>
            <person name="Jordan W.C."/>
            <person name="Karpen G.H."/>
            <person name="Kataoka E."/>
            <person name="Keightley P.D."/>
            <person name="Kheradpour P."/>
            <person name="Kirkness E.F."/>
            <person name="Koerich L.B."/>
            <person name="Kristiansen K."/>
            <person name="Kudrna D."/>
            <person name="Kulathinal R.J."/>
            <person name="Kumar S."/>
            <person name="Kwok R."/>
            <person name="Lander E."/>
            <person name="Langley C.H."/>
            <person name="Lapoint R."/>
            <person name="Lazzaro B.P."/>
            <person name="Lee S.J."/>
            <person name="Levesque L."/>
            <person name="Li R."/>
            <person name="Lin C.F."/>
            <person name="Lin M.F."/>
            <person name="Lindblad-Toh K."/>
            <person name="Llopart A."/>
            <person name="Long M."/>
            <person name="Low L."/>
            <person name="Lozovsky E."/>
            <person name="Lu J."/>
            <person name="Luo M."/>
            <person name="Machado C.A."/>
            <person name="Makalowski W."/>
            <person name="Marzo M."/>
            <person name="Matsuda M."/>
            <person name="Matzkin L."/>
            <person name="McAllister B."/>
            <person name="McBride C.S."/>
            <person name="McKernan B."/>
            <person name="McKernan K."/>
            <person name="Mendez-Lago M."/>
            <person name="Minx P."/>
            <person name="Mollenhauer M.U."/>
            <person name="Montooth K."/>
            <person name="Mount S.M."/>
            <person name="Mu X."/>
            <person name="Myers E."/>
            <person name="Negre B."/>
            <person name="Newfeld S."/>
            <person name="Nielsen R."/>
            <person name="Noor M.A."/>
            <person name="O'Grady P."/>
            <person name="Pachter L."/>
            <person name="Papaceit M."/>
            <person name="Parisi M.J."/>
            <person name="Parisi M."/>
            <person name="Parts L."/>
            <person name="Pedersen J.S."/>
            <person name="Pesole G."/>
            <person name="Phillippy A.M."/>
            <person name="Ponting C.P."/>
            <person name="Pop M."/>
            <person name="Porcelli D."/>
            <person name="Powell J.R."/>
            <person name="Prohaska S."/>
            <person name="Pruitt K."/>
            <person name="Puig M."/>
            <person name="Quesneville H."/>
            <person name="Ram K.R."/>
            <person name="Rand D."/>
            <person name="Rasmussen M.D."/>
            <person name="Reed L.K."/>
            <person name="Reenan R."/>
            <person name="Reily A."/>
            <person name="Remington K.A."/>
            <person name="Rieger T.T."/>
            <person name="Ritchie M.G."/>
            <person name="Robin C."/>
            <person name="Rogers Y.H."/>
            <person name="Rohde C."/>
            <person name="Rozas J."/>
            <person name="Rubenfield M.J."/>
            <person name="Ruiz A."/>
            <person name="Russo S."/>
            <person name="Salzberg S.L."/>
            <person name="Sanchez-Gracia A."/>
            <person name="Saranga D.J."/>
            <person name="Sato H."/>
            <person name="Schaeffer S.W."/>
            <person name="Schatz M.C."/>
            <person name="Schlenke T."/>
            <person name="Schwartz R."/>
            <person name="Segarra C."/>
            <person name="Singh R.S."/>
            <person name="Sirot L."/>
            <person name="Sirota M."/>
            <person name="Sisneros N.B."/>
            <person name="Smith C.D."/>
            <person name="Smith T.F."/>
            <person name="Spieth J."/>
            <person name="Stage D.E."/>
            <person name="Stark A."/>
            <person name="Stephan W."/>
            <person name="Strausberg R.L."/>
            <person name="Strempel S."/>
            <person name="Sturgill D."/>
            <person name="Sutton G."/>
            <person name="Sutton G.G."/>
            <person name="Tao W."/>
            <person name="Teichmann S."/>
            <person name="Tobari Y.N."/>
            <person name="Tomimura Y."/>
            <person name="Tsolas J.M."/>
            <person name="Valente V.L."/>
            <person name="Venter E."/>
            <person name="Venter J.C."/>
            <person name="Vicario S."/>
            <person name="Vieira F.G."/>
            <person name="Vilella A.J."/>
            <person name="Villasante A."/>
            <person name="Walenz B."/>
            <person name="Wang J."/>
            <person name="Wasserman M."/>
            <person name="Watts T."/>
            <person name="Wilson D."/>
            <person name="Wilson R.K."/>
            <person name="Wing R.A."/>
            <person name="Wolfner M.F."/>
            <person name="Wong A."/>
            <person name="Wong G.K."/>
            <person name="Wu C.I."/>
            <person name="Wu G."/>
            <person name="Yamamoto D."/>
            <person name="Yang H.P."/>
            <person name="Yang S.P."/>
            <person name="Yorke J.A."/>
            <person name="Yoshida K."/>
            <person name="Zdobnov E."/>
            <person name="Zhang P."/>
            <person name="Zhang Y."/>
            <person name="Zimin A.V."/>
            <person name="Baldwin J."/>
            <person name="Abdouelleil A."/>
            <person name="Abdulkadir J."/>
            <person name="Abebe A."/>
            <person name="Abera B."/>
            <person name="Abreu J."/>
            <person name="Acer S.C."/>
            <person name="Aftuck L."/>
            <person name="Alexander A."/>
            <person name="An P."/>
            <person name="Anderson E."/>
            <person name="Anderson S."/>
            <person name="Arachi H."/>
            <person name="Azer M."/>
            <person name="Bachantsang P."/>
            <person name="Barry A."/>
            <person name="Bayul T."/>
            <person name="Berlin A."/>
            <person name="Bessette D."/>
            <person name="Bloom T."/>
            <person name="Blye J."/>
            <person name="Boguslavskiy L."/>
            <person name="Bonnet C."/>
            <person name="Boukhgalter B."/>
            <person name="Bourzgui I."/>
            <person name="Brown A."/>
            <person name="Cahill P."/>
            <person name="Channer S."/>
            <person name="Cheshatsang Y."/>
            <person name="Chuda L."/>
            <person name="Citroen M."/>
            <person name="Collymore A."/>
            <person name="Cooke P."/>
            <person name="Costello M."/>
            <person name="D'Aco K."/>
            <person name="Daza R."/>
            <person name="De Haan G."/>
            <person name="DeGray S."/>
            <person name="DeMaso C."/>
            <person name="Dhargay N."/>
            <person name="Dooley K."/>
            <person name="Dooley E."/>
            <person name="Doricent M."/>
            <person name="Dorje P."/>
            <person name="Dorjee K."/>
            <person name="Dupes A."/>
            <person name="Elong R."/>
            <person name="Falk J."/>
            <person name="Farina A."/>
            <person name="Faro S."/>
            <person name="Ferguson D."/>
            <person name="Fisher S."/>
            <person name="Foley C.D."/>
            <person name="Franke A."/>
            <person name="Friedrich D."/>
            <person name="Gadbois L."/>
            <person name="Gearin G."/>
            <person name="Gearin C.R."/>
            <person name="Giannoukos G."/>
            <person name="Goode T."/>
            <person name="Graham J."/>
            <person name="Grandbois E."/>
            <person name="Grewal S."/>
            <person name="Gyaltsen K."/>
            <person name="Hafez N."/>
            <person name="Hagos B."/>
            <person name="Hall J."/>
            <person name="Henson C."/>
            <person name="Hollinger A."/>
            <person name="Honan T."/>
            <person name="Huard M.D."/>
            <person name="Hughes L."/>
            <person name="Hurhula B."/>
            <person name="Husby M.E."/>
            <person name="Kamat A."/>
            <person name="Kanga B."/>
            <person name="Kashin S."/>
            <person name="Khazanovich D."/>
            <person name="Kisner P."/>
            <person name="Lance K."/>
            <person name="Lara M."/>
            <person name="Lee W."/>
            <person name="Lennon N."/>
            <person name="Letendre F."/>
            <person name="LeVine R."/>
            <person name="Lipovsky A."/>
            <person name="Liu X."/>
            <person name="Liu J."/>
            <person name="Liu S."/>
            <person name="Lokyitsang T."/>
            <person name="Lokyitsang Y."/>
            <person name="Lubonja R."/>
            <person name="Lui A."/>
            <person name="MacDonald P."/>
            <person name="Magnisalis V."/>
            <person name="Maru K."/>
            <person name="Matthews C."/>
            <person name="McCusker W."/>
            <person name="McDonough S."/>
            <person name="Mehta T."/>
            <person name="Meldrim J."/>
            <person name="Meneus L."/>
            <person name="Mihai O."/>
            <person name="Mihalev A."/>
            <person name="Mihova T."/>
            <person name="Mittelman R."/>
            <person name="Mlenga V."/>
            <person name="Montmayeur A."/>
            <person name="Mulrain L."/>
            <person name="Navidi A."/>
            <person name="Naylor J."/>
            <person name="Negash T."/>
            <person name="Nguyen T."/>
            <person name="Nguyen N."/>
            <person name="Nicol R."/>
            <person name="Norbu C."/>
            <person name="Norbu N."/>
            <person name="Novod N."/>
            <person name="O'Neill B."/>
            <person name="Osman S."/>
            <person name="Markiewicz E."/>
            <person name="Oyono O.L."/>
            <person name="Patti C."/>
            <person name="Phunkhang P."/>
            <person name="Pierre F."/>
            <person name="Priest M."/>
            <person name="Raghuraman S."/>
            <person name="Rege F."/>
            <person name="Reyes R."/>
            <person name="Rise C."/>
            <person name="Rogov P."/>
            <person name="Ross K."/>
            <person name="Ryan E."/>
            <person name="Settipalli S."/>
            <person name="Shea T."/>
            <person name="Sherpa N."/>
            <person name="Shi L."/>
            <person name="Shih D."/>
            <person name="Sparrow T."/>
            <person name="Spaulding J."/>
            <person name="Stalker J."/>
            <person name="Stange-Thomann N."/>
            <person name="Stavropoulos S."/>
            <person name="Stone C."/>
            <person name="Strader C."/>
            <person name="Tesfaye S."/>
            <person name="Thomson T."/>
            <person name="Thoulutsang Y."/>
            <person name="Thoulutsang D."/>
            <person name="Topham K."/>
            <person name="Topping I."/>
            <person name="Tsamla T."/>
            <person name="Vassiliev H."/>
            <person name="Vo A."/>
            <person name="Wangchuk T."/>
            <person name="Wangdi T."/>
            <person name="Weiand M."/>
            <person name="Wilkinson J."/>
            <person name="Wilson A."/>
            <person name="Yadav S."/>
            <person name="Young G."/>
            <person name="Yu Q."/>
            <person name="Zembek L."/>
            <person name="Zhong D."/>
            <person name="Zimmer A."/>
            <person name="Zwirko Z."/>
            <person name="Jaffe D.B."/>
            <person name="Alvarez P."/>
            <person name="Brockman W."/>
            <person name="Butler J."/>
            <person name="Chin C."/>
            <person name="Gnerre S."/>
            <person name="Grabherr M."/>
            <person name="Kleber M."/>
            <person name="Mauceli E."/>
            <person name="MacCallum I."/>
        </authorList>
    </citation>
    <scope>NUCLEOTIDE SEQUENCE [LARGE SCALE GENOMIC DNA]</scope>
    <source>
        <strain evidence="5">Tucson 14024-0371.13</strain>
    </source>
</reference>
<dbReference type="GO" id="GO:0000166">
    <property type="term" value="F:nucleotide binding"/>
    <property type="evidence" value="ECO:0007669"/>
    <property type="project" value="UniProtKB-KW"/>
</dbReference>
<dbReference type="GO" id="GO:1990470">
    <property type="term" value="F:piRNA cluster binding"/>
    <property type="evidence" value="ECO:0007669"/>
    <property type="project" value="EnsemblMetazoa"/>
</dbReference>
<dbReference type="GO" id="GO:0030717">
    <property type="term" value="P:oocyte karyosome formation"/>
    <property type="evidence" value="ECO:0007669"/>
    <property type="project" value="EnsemblMetazoa"/>
</dbReference>
<feature type="domain" description="RAI1-like" evidence="3">
    <location>
        <begin position="38"/>
        <end position="370"/>
    </location>
</feature>
<keyword evidence="5" id="KW-1185">Reference proteome</keyword>
<dbReference type="GO" id="GO:0046872">
    <property type="term" value="F:metal ion binding"/>
    <property type="evidence" value="ECO:0007669"/>
    <property type="project" value="UniProtKB-KW"/>
</dbReference>